<organism evidence="3 4">
    <name type="scientific">Iamia majanohamensis</name>
    <dbReference type="NCBI Taxonomy" id="467976"/>
    <lineage>
        <taxon>Bacteria</taxon>
        <taxon>Bacillati</taxon>
        <taxon>Actinomycetota</taxon>
        <taxon>Acidimicrobiia</taxon>
        <taxon>Acidimicrobiales</taxon>
        <taxon>Iamiaceae</taxon>
        <taxon>Iamia</taxon>
    </lineage>
</organism>
<dbReference type="InterPro" id="IPR052513">
    <property type="entry name" value="Thioester_dehydratase-like"/>
</dbReference>
<dbReference type="Pfam" id="PF01796">
    <property type="entry name" value="OB_ChsH2_C"/>
    <property type="match status" value="1"/>
</dbReference>
<accession>A0AAE9YDY9</accession>
<dbReference type="Gene3D" id="6.10.30.10">
    <property type="match status" value="1"/>
</dbReference>
<dbReference type="AlphaFoldDB" id="A0AAE9YDY9"/>
<proteinExistence type="predicted"/>
<evidence type="ECO:0000259" key="2">
    <source>
        <dbReference type="Pfam" id="PF01796"/>
    </source>
</evidence>
<gene>
    <name evidence="3" type="ORF">PO878_16420</name>
</gene>
<dbReference type="SUPFAM" id="SSF50249">
    <property type="entry name" value="Nucleic acid-binding proteins"/>
    <property type="match status" value="1"/>
</dbReference>
<name>A0AAE9YDY9_9ACTN</name>
<evidence type="ECO:0000313" key="4">
    <source>
        <dbReference type="Proteomes" id="UP001216390"/>
    </source>
</evidence>
<dbReference type="EMBL" id="CP116942">
    <property type="protein sequence ID" value="WCO66086.1"/>
    <property type="molecule type" value="Genomic_DNA"/>
</dbReference>
<feature type="compositionally biased region" description="Basic and acidic residues" evidence="1">
    <location>
        <begin position="164"/>
        <end position="174"/>
    </location>
</feature>
<dbReference type="PANTHER" id="PTHR34075">
    <property type="entry name" value="BLR3430 PROTEIN"/>
    <property type="match status" value="1"/>
</dbReference>
<keyword evidence="4" id="KW-1185">Reference proteome</keyword>
<dbReference type="Proteomes" id="UP001216390">
    <property type="component" value="Chromosome"/>
</dbReference>
<sequence>MADVTLPESLRDVEPVRSVRTPARLDYEFVAGDATTRFLRNIEQKKIVGQKAEGGRTYVPPRGADPELGQPTPIEVEVAQVGTVTSFCVVNVAFHGSVMEIPYVSALILLDDADLSIMHLIQEVPADQVHIGMRVEAVWRDDADMAPTLESIKWFRPNGEPDDTDVRIPGEDHGTGLGSWVDGQAPTEALVRNPRTGEGGKA</sequence>
<dbReference type="KEGG" id="ima:PO878_16420"/>
<dbReference type="PANTHER" id="PTHR34075:SF5">
    <property type="entry name" value="BLR3430 PROTEIN"/>
    <property type="match status" value="1"/>
</dbReference>
<dbReference type="RefSeq" id="WP_272735611.1">
    <property type="nucleotide sequence ID" value="NZ_CP116942.1"/>
</dbReference>
<protein>
    <submittedName>
        <fullName evidence="3">Zn-ribbon domain-containing OB-fold protein</fullName>
    </submittedName>
</protein>
<dbReference type="InterPro" id="IPR012340">
    <property type="entry name" value="NA-bd_OB-fold"/>
</dbReference>
<evidence type="ECO:0000313" key="3">
    <source>
        <dbReference type="EMBL" id="WCO66086.1"/>
    </source>
</evidence>
<feature type="region of interest" description="Disordered" evidence="1">
    <location>
        <begin position="156"/>
        <end position="202"/>
    </location>
</feature>
<evidence type="ECO:0000256" key="1">
    <source>
        <dbReference type="SAM" id="MobiDB-lite"/>
    </source>
</evidence>
<reference evidence="3" key="1">
    <citation type="submission" date="2023-01" db="EMBL/GenBank/DDBJ databases">
        <title>The diversity of Class Acidimicrobiia in South China Sea sediment environments and the proposal of Iamia marina sp. nov., a novel species of the genus Iamia.</title>
        <authorList>
            <person name="He Y."/>
            <person name="Tian X."/>
        </authorList>
    </citation>
    <scope>NUCLEOTIDE SEQUENCE</scope>
    <source>
        <strain evidence="3">DSM 19957</strain>
    </source>
</reference>
<feature type="domain" description="ChsH2 C-terminal OB-fold" evidence="2">
    <location>
        <begin position="75"/>
        <end position="140"/>
    </location>
</feature>
<dbReference type="InterPro" id="IPR002878">
    <property type="entry name" value="ChsH2_C"/>
</dbReference>